<dbReference type="EMBL" id="JABBWE010000149">
    <property type="protein sequence ID" value="KAG1784409.1"/>
    <property type="molecule type" value="Genomic_DNA"/>
</dbReference>
<protein>
    <submittedName>
        <fullName evidence="1">Uncharacterized protein</fullName>
    </submittedName>
</protein>
<sequence length="137" mass="15572">MCPELWQDYYRRDVAAKGERSLMPIPTGVPFSPDYSITNQTSTRTCQIYSQRRSLLPKVGRKSFVEKQPRTVVSGMCGNAPILHLTRQGSEVAVKSIRVDVAGDDLRARVTQRLLGNLRKQPPSRKYFASAWFQSRI</sequence>
<name>A0A9P7D9F7_9AGAM</name>
<dbReference type="AlphaFoldDB" id="A0A9P7D9F7"/>
<dbReference type="Proteomes" id="UP000719766">
    <property type="component" value="Unassembled WGS sequence"/>
</dbReference>
<accession>A0A9P7D9F7</accession>
<proteinExistence type="predicted"/>
<dbReference type="OrthoDB" id="4062651at2759"/>
<evidence type="ECO:0000313" key="1">
    <source>
        <dbReference type="EMBL" id="KAG1784409.1"/>
    </source>
</evidence>
<reference evidence="1" key="1">
    <citation type="journal article" date="2020" name="New Phytol.">
        <title>Comparative genomics reveals dynamic genome evolution in host specialist ectomycorrhizal fungi.</title>
        <authorList>
            <person name="Lofgren L.A."/>
            <person name="Nguyen N.H."/>
            <person name="Vilgalys R."/>
            <person name="Ruytinx J."/>
            <person name="Liao H.L."/>
            <person name="Branco S."/>
            <person name="Kuo A."/>
            <person name="LaButti K."/>
            <person name="Lipzen A."/>
            <person name="Andreopoulos W."/>
            <person name="Pangilinan J."/>
            <person name="Riley R."/>
            <person name="Hundley H."/>
            <person name="Na H."/>
            <person name="Barry K."/>
            <person name="Grigoriev I.V."/>
            <person name="Stajich J.E."/>
            <person name="Kennedy P.G."/>
        </authorList>
    </citation>
    <scope>NUCLEOTIDE SEQUENCE</scope>
    <source>
        <strain evidence="1">S12</strain>
    </source>
</reference>
<keyword evidence="2" id="KW-1185">Reference proteome</keyword>
<dbReference type="RefSeq" id="XP_041151894.1">
    <property type="nucleotide sequence ID" value="XM_041301078.1"/>
</dbReference>
<gene>
    <name evidence="1" type="ORF">HD556DRAFT_1315100</name>
</gene>
<evidence type="ECO:0000313" key="2">
    <source>
        <dbReference type="Proteomes" id="UP000719766"/>
    </source>
</evidence>
<organism evidence="1 2">
    <name type="scientific">Suillus plorans</name>
    <dbReference type="NCBI Taxonomy" id="116603"/>
    <lineage>
        <taxon>Eukaryota</taxon>
        <taxon>Fungi</taxon>
        <taxon>Dikarya</taxon>
        <taxon>Basidiomycota</taxon>
        <taxon>Agaricomycotina</taxon>
        <taxon>Agaricomycetes</taxon>
        <taxon>Agaricomycetidae</taxon>
        <taxon>Boletales</taxon>
        <taxon>Suillineae</taxon>
        <taxon>Suillaceae</taxon>
        <taxon>Suillus</taxon>
    </lineage>
</organism>
<comment type="caution">
    <text evidence="1">The sequence shown here is derived from an EMBL/GenBank/DDBJ whole genome shotgun (WGS) entry which is preliminary data.</text>
</comment>
<dbReference type="GeneID" id="64594842"/>